<dbReference type="Pfam" id="PF05235">
    <property type="entry name" value="CHAD"/>
    <property type="match status" value="1"/>
</dbReference>
<gene>
    <name evidence="1" type="ORF">ECE50_014505</name>
</gene>
<organism evidence="1 2">
    <name type="scientific">Chitinophaga solisilvae</name>
    <dbReference type="NCBI Taxonomy" id="1233460"/>
    <lineage>
        <taxon>Bacteria</taxon>
        <taxon>Pseudomonadati</taxon>
        <taxon>Bacteroidota</taxon>
        <taxon>Chitinophagia</taxon>
        <taxon>Chitinophagales</taxon>
        <taxon>Chitinophagaceae</taxon>
        <taxon>Chitinophaga</taxon>
    </lineage>
</organism>
<name>A0A3S1CY27_9BACT</name>
<sequence length="267" mass="30190">MLKATLYKYLQQECDTVADAFGQLGTAAKRQHAIHTIRVSGKKIRALLALAAQLPDYRLKTGRYLTSLKLLQSVSGISRDTRLQELALSKHEKQLAWRFGIAHLLLKNKQLLADDQLMTTIKRISLKKLLQLPEHFEAALAAVDEVTGTAVLQHHILAQYHDTRLPSVNARHTAWHDLRKRMKALYYQLSIMKMLLPDASAEKDLLKRCKAAGEQLGSWHDASELLLFVKDVIVQAKKEQLRLPVKSGQLLKLLQQDAKEKLLAVSI</sequence>
<dbReference type="PANTHER" id="PTHR39339:SF1">
    <property type="entry name" value="CHAD DOMAIN-CONTAINING PROTEIN"/>
    <property type="match status" value="1"/>
</dbReference>
<evidence type="ECO:0000313" key="1">
    <source>
        <dbReference type="EMBL" id="NSL88055.1"/>
    </source>
</evidence>
<evidence type="ECO:0000313" key="2">
    <source>
        <dbReference type="Proteomes" id="UP000281028"/>
    </source>
</evidence>
<proteinExistence type="predicted"/>
<dbReference type="OrthoDB" id="1123203at2"/>
<reference evidence="1" key="1">
    <citation type="submission" date="2020-05" db="EMBL/GenBank/DDBJ databases">
        <title>Chitinophaga laudate sp. nov., isolated from a tropical peat swamp.</title>
        <authorList>
            <person name="Goh C.B.S."/>
            <person name="Lee M.S."/>
            <person name="Parimannan S."/>
            <person name="Pasbakhsh P."/>
            <person name="Yule C.M."/>
            <person name="Rajandas H."/>
            <person name="Loke S."/>
            <person name="Croft L."/>
            <person name="Tan J.B.L."/>
        </authorList>
    </citation>
    <scope>NUCLEOTIDE SEQUENCE</scope>
    <source>
        <strain evidence="1">Mgbs1</strain>
    </source>
</reference>
<dbReference type="Proteomes" id="UP000281028">
    <property type="component" value="Unassembled WGS sequence"/>
</dbReference>
<dbReference type="SMART" id="SM00880">
    <property type="entry name" value="CHAD"/>
    <property type="match status" value="1"/>
</dbReference>
<dbReference type="Gene3D" id="1.40.20.10">
    <property type="entry name" value="CHAD domain"/>
    <property type="match status" value="1"/>
</dbReference>
<dbReference type="AlphaFoldDB" id="A0A3S1CY27"/>
<dbReference type="PANTHER" id="PTHR39339">
    <property type="entry name" value="SLR1444 PROTEIN"/>
    <property type="match status" value="1"/>
</dbReference>
<dbReference type="InterPro" id="IPR007899">
    <property type="entry name" value="CHAD_dom"/>
</dbReference>
<accession>A0A3S1CY27</accession>
<comment type="caution">
    <text evidence="1">The sequence shown here is derived from an EMBL/GenBank/DDBJ whole genome shotgun (WGS) entry which is preliminary data.</text>
</comment>
<protein>
    <submittedName>
        <fullName evidence="1">CHAD domain-containing protein</fullName>
    </submittedName>
</protein>
<keyword evidence="2" id="KW-1185">Reference proteome</keyword>
<dbReference type="EMBL" id="RIAR02000001">
    <property type="protein sequence ID" value="NSL88055.1"/>
    <property type="molecule type" value="Genomic_DNA"/>
</dbReference>
<dbReference type="InterPro" id="IPR038186">
    <property type="entry name" value="CHAD_dom_sf"/>
</dbReference>